<gene>
    <name evidence="1" type="ORF">AVDCRST_MAG11-4158</name>
</gene>
<evidence type="ECO:0000313" key="1">
    <source>
        <dbReference type="EMBL" id="CAA9361604.1"/>
    </source>
</evidence>
<dbReference type="Gene3D" id="1.10.10.1150">
    <property type="entry name" value="Coenzyme PQQ synthesis protein D (PqqD)"/>
    <property type="match status" value="1"/>
</dbReference>
<protein>
    <recommendedName>
        <fullName evidence="2">PqqD family protein</fullName>
    </recommendedName>
</protein>
<dbReference type="InterPro" id="IPR008792">
    <property type="entry name" value="PQQD"/>
</dbReference>
<accession>A0A6J4MK42</accession>
<organism evidence="1">
    <name type="scientific">uncultured Gemmatimonadaceae bacterium</name>
    <dbReference type="NCBI Taxonomy" id="246130"/>
    <lineage>
        <taxon>Bacteria</taxon>
        <taxon>Pseudomonadati</taxon>
        <taxon>Gemmatimonadota</taxon>
        <taxon>Gemmatimonadia</taxon>
        <taxon>Gemmatimonadales</taxon>
        <taxon>Gemmatimonadaceae</taxon>
        <taxon>environmental samples</taxon>
    </lineage>
</organism>
<name>A0A6J4MK42_9BACT</name>
<reference evidence="1" key="1">
    <citation type="submission" date="2020-02" db="EMBL/GenBank/DDBJ databases">
        <authorList>
            <person name="Meier V. D."/>
        </authorList>
    </citation>
    <scope>NUCLEOTIDE SEQUENCE</scope>
    <source>
        <strain evidence="1">AVDCRST_MAG11</strain>
    </source>
</reference>
<dbReference type="AlphaFoldDB" id="A0A6J4MK42"/>
<evidence type="ECO:0008006" key="2">
    <source>
        <dbReference type="Google" id="ProtNLM"/>
    </source>
</evidence>
<sequence>MNSDASLPVANPSVIFRELPEGGVIFSTVDEVYFGLNEVGARVWTLLPPVSRTFGEVVAALRAAYPDVDAEVIRTDVAELLAELERHGLLIGAGVPAAASAAREPQPR</sequence>
<dbReference type="Pfam" id="PF05402">
    <property type="entry name" value="PqqD"/>
    <property type="match status" value="1"/>
</dbReference>
<dbReference type="EMBL" id="CADCTU010000888">
    <property type="protein sequence ID" value="CAA9361604.1"/>
    <property type="molecule type" value="Genomic_DNA"/>
</dbReference>
<proteinExistence type="predicted"/>
<dbReference type="InterPro" id="IPR041881">
    <property type="entry name" value="PqqD_sf"/>
</dbReference>